<proteinExistence type="predicted"/>
<organism evidence="1 2">
    <name type="scientific">Fulvivirga imtechensis AK7</name>
    <dbReference type="NCBI Taxonomy" id="1237149"/>
    <lineage>
        <taxon>Bacteria</taxon>
        <taxon>Pseudomonadati</taxon>
        <taxon>Bacteroidota</taxon>
        <taxon>Cytophagia</taxon>
        <taxon>Cytophagales</taxon>
        <taxon>Fulvivirgaceae</taxon>
        <taxon>Fulvivirga</taxon>
    </lineage>
</organism>
<evidence type="ECO:0000313" key="2">
    <source>
        <dbReference type="Proteomes" id="UP000011135"/>
    </source>
</evidence>
<reference evidence="1 2" key="1">
    <citation type="submission" date="2012-12" db="EMBL/GenBank/DDBJ databases">
        <title>Genome assembly of Fulvivirga imtechensis AK7.</title>
        <authorList>
            <person name="Nupur N."/>
            <person name="Khatri I."/>
            <person name="Kumar R."/>
            <person name="Subramanian S."/>
            <person name="Pinnaka A."/>
        </authorList>
    </citation>
    <scope>NUCLEOTIDE SEQUENCE [LARGE SCALE GENOMIC DNA]</scope>
    <source>
        <strain evidence="1 2">AK7</strain>
    </source>
</reference>
<accession>L8JW84</accession>
<protein>
    <recommendedName>
        <fullName evidence="3">DUF2158 domain-containing protein</fullName>
    </recommendedName>
</protein>
<keyword evidence="2" id="KW-1185">Reference proteome</keyword>
<dbReference type="AlphaFoldDB" id="L8JW84"/>
<dbReference type="OrthoDB" id="982351at2"/>
<dbReference type="RefSeq" id="WP_009578979.1">
    <property type="nucleotide sequence ID" value="NZ_AMZN01000022.1"/>
</dbReference>
<comment type="caution">
    <text evidence="1">The sequence shown here is derived from an EMBL/GenBank/DDBJ whole genome shotgun (WGS) entry which is preliminary data.</text>
</comment>
<name>L8JW84_9BACT</name>
<dbReference type="Proteomes" id="UP000011135">
    <property type="component" value="Unassembled WGS sequence"/>
</dbReference>
<sequence length="60" mass="7311">MKRLFKKGERVKNRRDGKVMEVLKYIKDKSSYLVECAWFDLEKKEIRTYKLKQDKLLKAS</sequence>
<evidence type="ECO:0000313" key="1">
    <source>
        <dbReference type="EMBL" id="ELR72463.1"/>
    </source>
</evidence>
<dbReference type="EMBL" id="AMZN01000022">
    <property type="protein sequence ID" value="ELR72463.1"/>
    <property type="molecule type" value="Genomic_DNA"/>
</dbReference>
<gene>
    <name evidence="1" type="ORF">C900_01546</name>
</gene>
<evidence type="ECO:0008006" key="3">
    <source>
        <dbReference type="Google" id="ProtNLM"/>
    </source>
</evidence>